<evidence type="ECO:0000313" key="2">
    <source>
        <dbReference type="Proteomes" id="UP000035037"/>
    </source>
</evidence>
<dbReference type="InterPro" id="IPR007263">
    <property type="entry name" value="DCC1-like"/>
</dbReference>
<dbReference type="GO" id="GO:0015035">
    <property type="term" value="F:protein-disulfide reductase activity"/>
    <property type="evidence" value="ECO:0007669"/>
    <property type="project" value="InterPro"/>
</dbReference>
<name>A0A0G8AXW3_9SYNE</name>
<dbReference type="Proteomes" id="UP000035037">
    <property type="component" value="Unassembled WGS sequence"/>
</dbReference>
<dbReference type="Pfam" id="PF04134">
    <property type="entry name" value="DCC1-like"/>
    <property type="match status" value="1"/>
</dbReference>
<organism evidence="1 2">
    <name type="scientific">Candidatus Synechococcus spongiarum 15L</name>
    <dbReference type="NCBI Taxonomy" id="1608419"/>
    <lineage>
        <taxon>Bacteria</taxon>
        <taxon>Bacillati</taxon>
        <taxon>Cyanobacteriota</taxon>
        <taxon>Cyanophyceae</taxon>
        <taxon>Synechococcales</taxon>
        <taxon>Synechococcaceae</taxon>
        <taxon>Synechococcus</taxon>
    </lineage>
</organism>
<evidence type="ECO:0008006" key="3">
    <source>
        <dbReference type="Google" id="ProtNLM"/>
    </source>
</evidence>
<reference evidence="1 2" key="1">
    <citation type="submission" date="2015-02" db="EMBL/GenBank/DDBJ databases">
        <authorList>
            <person name="Slaby B."/>
            <person name="Hentschel U."/>
        </authorList>
    </citation>
    <scope>NUCLEOTIDE SEQUENCE [LARGE SCALE GENOMIC DNA]</scope>
    <source>
        <strain evidence="1">15L</strain>
    </source>
</reference>
<reference evidence="1 2" key="2">
    <citation type="submission" date="2015-05" db="EMBL/GenBank/DDBJ databases">
        <title>Lifestyle Evolution in Cyanobacterial Symbionts of Sponges.</title>
        <authorList>
            <person name="Burgsdorf I."/>
            <person name="Slaby B.M."/>
            <person name="Handley K.M."/>
            <person name="Haber M."/>
            <person name="Blom J."/>
            <person name="Marshall C.W."/>
            <person name="Gilbert J.A."/>
            <person name="Hentschel U."/>
            <person name="Steindler L."/>
        </authorList>
    </citation>
    <scope>NUCLEOTIDE SEQUENCE [LARGE SCALE GENOMIC DNA]</scope>
    <source>
        <strain evidence="1">15L</strain>
    </source>
</reference>
<protein>
    <recommendedName>
        <fullName evidence="3">Thiol-disulfide oxidoreductase</fullName>
    </recommendedName>
</protein>
<sequence>MKQKLEQRAAHVHYIPYDSRKAAECLGQRYQDDRRPPMAYWVDEKGTVVGGLEAFLPFLYGLRGGRIFMLLWRFRAWRQLMIGLYELVAKYRYRWFGASKESG</sequence>
<gene>
    <name evidence="1" type="ORF">TQ37_02510</name>
</gene>
<proteinExistence type="predicted"/>
<dbReference type="EMBL" id="JYFQ01000057">
    <property type="protein sequence ID" value="KKZ14001.1"/>
    <property type="molecule type" value="Genomic_DNA"/>
</dbReference>
<evidence type="ECO:0000313" key="1">
    <source>
        <dbReference type="EMBL" id="KKZ14001.1"/>
    </source>
</evidence>
<comment type="caution">
    <text evidence="1">The sequence shown here is derived from an EMBL/GenBank/DDBJ whole genome shotgun (WGS) entry which is preliminary data.</text>
</comment>
<accession>A0A0G8AXW3</accession>
<dbReference type="AlphaFoldDB" id="A0A0G8AXW3"/>
<dbReference type="PATRIC" id="fig|1608419.3.peg.1906"/>